<name>A0ABD1JLW3_9TELE</name>
<dbReference type="InterPro" id="IPR016186">
    <property type="entry name" value="C-type_lectin-like/link_sf"/>
</dbReference>
<dbReference type="Proteomes" id="UP001591681">
    <property type="component" value="Unassembled WGS sequence"/>
</dbReference>
<accession>A0ABD1JLW3</accession>
<dbReference type="InterPro" id="IPR001304">
    <property type="entry name" value="C-type_lectin-like"/>
</dbReference>
<dbReference type="PANTHER" id="PTHR22803">
    <property type="entry name" value="MANNOSE, PHOSPHOLIPASE, LECTIN RECEPTOR RELATED"/>
    <property type="match status" value="1"/>
</dbReference>
<proteinExistence type="predicted"/>
<evidence type="ECO:0000313" key="5">
    <source>
        <dbReference type="Proteomes" id="UP001591681"/>
    </source>
</evidence>
<feature type="transmembrane region" description="Helical" evidence="2">
    <location>
        <begin position="40"/>
        <end position="62"/>
    </location>
</feature>
<evidence type="ECO:0000259" key="3">
    <source>
        <dbReference type="PROSITE" id="PS50041"/>
    </source>
</evidence>
<sequence>MNEEMDDNTYKTSSRGPQMTVRKRRSGARQMSGCSRFAPVGLGVMGVLLLMITTGLCVYYTFKLSQERDQLLSHCNALTQERQTLLNNYNDSTQDRETLLNNYIASIQEKEIFQSSNYALTKERDQLLRNYNIVTQERDQLRNKLPCPDGWKLYGKCYHITSPEQNWAEARRACQYLGADLVTIKNKEEQVFISQMRRWGWIGLQRYGSSWMWVDGTPLSTGYWIPGQLTNNNERCAMTGSLGESPILSWQDYPCSQQFSPICEKQVH</sequence>
<keyword evidence="2" id="KW-1133">Transmembrane helix</keyword>
<dbReference type="InterPro" id="IPR016187">
    <property type="entry name" value="CTDL_fold"/>
</dbReference>
<dbReference type="InterPro" id="IPR050111">
    <property type="entry name" value="C-type_lectin/snaclec_domain"/>
</dbReference>
<reference evidence="4 5" key="1">
    <citation type="submission" date="2024-09" db="EMBL/GenBank/DDBJ databases">
        <title>A chromosome-level genome assembly of Gray's grenadier anchovy, Coilia grayii.</title>
        <authorList>
            <person name="Fu Z."/>
        </authorList>
    </citation>
    <scope>NUCLEOTIDE SEQUENCE [LARGE SCALE GENOMIC DNA]</scope>
    <source>
        <strain evidence="4">G4</strain>
        <tissue evidence="4">Muscle</tissue>
    </source>
</reference>
<dbReference type="SMART" id="SM00034">
    <property type="entry name" value="CLECT"/>
    <property type="match status" value="1"/>
</dbReference>
<evidence type="ECO:0000256" key="1">
    <source>
        <dbReference type="SAM" id="MobiDB-lite"/>
    </source>
</evidence>
<dbReference type="Gene3D" id="6.10.250.3110">
    <property type="match status" value="1"/>
</dbReference>
<gene>
    <name evidence="4" type="ORF">ACEWY4_016549</name>
</gene>
<keyword evidence="5" id="KW-1185">Reference proteome</keyword>
<dbReference type="AlphaFoldDB" id="A0ABD1JLW3"/>
<protein>
    <recommendedName>
        <fullName evidence="3">C-type lectin domain-containing protein</fullName>
    </recommendedName>
</protein>
<evidence type="ECO:0000256" key="2">
    <source>
        <dbReference type="SAM" id="Phobius"/>
    </source>
</evidence>
<evidence type="ECO:0000313" key="4">
    <source>
        <dbReference type="EMBL" id="KAL2087721.1"/>
    </source>
</evidence>
<dbReference type="SUPFAM" id="SSF56436">
    <property type="entry name" value="C-type lectin-like"/>
    <property type="match status" value="1"/>
</dbReference>
<dbReference type="Gene3D" id="3.10.100.10">
    <property type="entry name" value="Mannose-Binding Protein A, subunit A"/>
    <property type="match status" value="1"/>
</dbReference>
<keyword evidence="2" id="KW-0812">Transmembrane</keyword>
<feature type="region of interest" description="Disordered" evidence="1">
    <location>
        <begin position="1"/>
        <end position="27"/>
    </location>
</feature>
<comment type="caution">
    <text evidence="4">The sequence shown here is derived from an EMBL/GenBank/DDBJ whole genome shotgun (WGS) entry which is preliminary data.</text>
</comment>
<dbReference type="EMBL" id="JBHFQA010000014">
    <property type="protein sequence ID" value="KAL2087721.1"/>
    <property type="molecule type" value="Genomic_DNA"/>
</dbReference>
<keyword evidence="2" id="KW-0472">Membrane</keyword>
<feature type="domain" description="C-type lectin" evidence="3">
    <location>
        <begin position="153"/>
        <end position="264"/>
    </location>
</feature>
<dbReference type="Pfam" id="PF00059">
    <property type="entry name" value="Lectin_C"/>
    <property type="match status" value="1"/>
</dbReference>
<organism evidence="4 5">
    <name type="scientific">Coilia grayii</name>
    <name type="common">Gray's grenadier anchovy</name>
    <dbReference type="NCBI Taxonomy" id="363190"/>
    <lineage>
        <taxon>Eukaryota</taxon>
        <taxon>Metazoa</taxon>
        <taxon>Chordata</taxon>
        <taxon>Craniata</taxon>
        <taxon>Vertebrata</taxon>
        <taxon>Euteleostomi</taxon>
        <taxon>Actinopterygii</taxon>
        <taxon>Neopterygii</taxon>
        <taxon>Teleostei</taxon>
        <taxon>Clupei</taxon>
        <taxon>Clupeiformes</taxon>
        <taxon>Clupeoidei</taxon>
        <taxon>Engraulidae</taxon>
        <taxon>Coilinae</taxon>
        <taxon>Coilia</taxon>
    </lineage>
</organism>
<dbReference type="PROSITE" id="PS50041">
    <property type="entry name" value="C_TYPE_LECTIN_2"/>
    <property type="match status" value="1"/>
</dbReference>